<keyword evidence="13 18" id="KW-0472">Membrane</keyword>
<feature type="domain" description="Thioredoxin" evidence="19">
    <location>
        <begin position="454"/>
        <end position="604"/>
    </location>
</feature>
<evidence type="ECO:0000313" key="21">
    <source>
        <dbReference type="Proteomes" id="UP000521868"/>
    </source>
</evidence>
<evidence type="ECO:0000256" key="10">
    <source>
        <dbReference type="ARBA" id="ARBA00022989"/>
    </source>
</evidence>
<dbReference type="InterPro" id="IPR017937">
    <property type="entry name" value="Thioredoxin_CS"/>
</dbReference>
<dbReference type="RefSeq" id="WP_168105723.1">
    <property type="nucleotide sequence ID" value="NZ_VTOX01000001.1"/>
</dbReference>
<feature type="chain" id="PRO_5031641462" description="Thiol:disulfide interchange protein DsbD" evidence="18">
    <location>
        <begin position="33"/>
        <end position="604"/>
    </location>
</feature>
<evidence type="ECO:0000256" key="16">
    <source>
        <dbReference type="ARBA" id="ARBA00047388"/>
    </source>
</evidence>
<accession>A0A7X6DCL6</accession>
<keyword evidence="8 18" id="KW-0201">Cytochrome c-type biogenesis</keyword>
<dbReference type="InterPro" id="IPR003834">
    <property type="entry name" value="Cyt_c_assmbl_TM_dom"/>
</dbReference>
<dbReference type="SUPFAM" id="SSF74863">
    <property type="entry name" value="Thiol:disulfide interchange protein DsbD, N-terminal domain (DsbD-alpha)"/>
    <property type="match status" value="1"/>
</dbReference>
<feature type="transmembrane region" description="Helical" evidence="18">
    <location>
        <begin position="438"/>
        <end position="459"/>
    </location>
</feature>
<comment type="similarity">
    <text evidence="2 18">Belongs to the thioredoxin family. DsbD subfamily.</text>
</comment>
<keyword evidence="7 18" id="KW-0732">Signal</keyword>
<dbReference type="InterPro" id="IPR013766">
    <property type="entry name" value="Thioredoxin_domain"/>
</dbReference>
<dbReference type="PROSITE" id="PS51352">
    <property type="entry name" value="THIOREDOXIN_2"/>
    <property type="match status" value="1"/>
</dbReference>
<evidence type="ECO:0000256" key="14">
    <source>
        <dbReference type="ARBA" id="ARBA00023157"/>
    </source>
</evidence>
<dbReference type="Proteomes" id="UP000521868">
    <property type="component" value="Unassembled WGS sequence"/>
</dbReference>
<dbReference type="GO" id="GO:0047134">
    <property type="term" value="F:protein-disulfide reductase [NAD(P)H] activity"/>
    <property type="evidence" value="ECO:0007669"/>
    <property type="project" value="UniProtKB-UniRule"/>
</dbReference>
<organism evidence="20 21">
    <name type="scientific">Ramlibacter lithotrophicus</name>
    <dbReference type="NCBI Taxonomy" id="2606681"/>
    <lineage>
        <taxon>Bacteria</taxon>
        <taxon>Pseudomonadati</taxon>
        <taxon>Pseudomonadota</taxon>
        <taxon>Betaproteobacteria</taxon>
        <taxon>Burkholderiales</taxon>
        <taxon>Comamonadaceae</taxon>
        <taxon>Ramlibacter</taxon>
    </lineage>
</organism>
<evidence type="ECO:0000256" key="11">
    <source>
        <dbReference type="ARBA" id="ARBA00023002"/>
    </source>
</evidence>
<proteinExistence type="inferred from homology"/>
<dbReference type="EC" id="1.8.1.8" evidence="18"/>
<dbReference type="InterPro" id="IPR036929">
    <property type="entry name" value="DsbDN_sf"/>
</dbReference>
<dbReference type="InterPro" id="IPR036249">
    <property type="entry name" value="Thioredoxin-like_sf"/>
</dbReference>
<dbReference type="GO" id="GO:0005886">
    <property type="term" value="C:plasma membrane"/>
    <property type="evidence" value="ECO:0007669"/>
    <property type="project" value="UniProtKB-SubCell"/>
</dbReference>
<dbReference type="PANTHER" id="PTHR32234">
    <property type="entry name" value="THIOL:DISULFIDE INTERCHANGE PROTEIN DSBD"/>
    <property type="match status" value="1"/>
</dbReference>
<reference evidence="20 21" key="1">
    <citation type="journal article" date="2020" name="Nature">
        <title>Bacterial chemolithoautotrophy via manganese oxidation.</title>
        <authorList>
            <person name="Yu H."/>
            <person name="Leadbetter J.R."/>
        </authorList>
    </citation>
    <scope>NUCLEOTIDE SEQUENCE [LARGE SCALE GENOMIC DNA]</scope>
    <source>
        <strain evidence="20 21">RBP-1</strain>
    </source>
</reference>
<evidence type="ECO:0000256" key="17">
    <source>
        <dbReference type="ARBA" id="ARBA00047804"/>
    </source>
</evidence>
<protein>
    <recommendedName>
        <fullName evidence="18">Thiol:disulfide interchange protein DsbD</fullName>
        <ecNumber evidence="18">1.8.1.8</ecNumber>
    </recommendedName>
    <alternativeName>
        <fullName evidence="18">Protein-disulfide reductase</fullName>
        <shortName evidence="18">Disulfide reductase</shortName>
    </alternativeName>
</protein>
<comment type="function">
    <text evidence="18">Required to facilitate the formation of correct disulfide bonds in some periplasmic proteins and for the assembly of the periplasmic c-type cytochromes. Acts by transferring electrons from cytoplasmic thioredoxin to the periplasm. This transfer involves a cascade of disulfide bond formation and reduction steps.</text>
</comment>
<evidence type="ECO:0000256" key="13">
    <source>
        <dbReference type="ARBA" id="ARBA00023136"/>
    </source>
</evidence>
<evidence type="ECO:0000256" key="8">
    <source>
        <dbReference type="ARBA" id="ARBA00022748"/>
    </source>
</evidence>
<dbReference type="SUPFAM" id="SSF52833">
    <property type="entry name" value="Thioredoxin-like"/>
    <property type="match status" value="1"/>
</dbReference>
<gene>
    <name evidence="18 20" type="primary">dsbD</name>
    <name evidence="20" type="ORF">RAMLITH_02350</name>
</gene>
<dbReference type="Pfam" id="PF11412">
    <property type="entry name" value="DsbD_N"/>
    <property type="match status" value="1"/>
</dbReference>
<dbReference type="Gene3D" id="2.60.40.1250">
    <property type="entry name" value="Thiol:disulfide interchange protein DsbD, N-terminal domain"/>
    <property type="match status" value="1"/>
</dbReference>
<evidence type="ECO:0000256" key="18">
    <source>
        <dbReference type="HAMAP-Rule" id="MF_00399"/>
    </source>
</evidence>
<feature type="transmembrane region" description="Helical" evidence="18">
    <location>
        <begin position="265"/>
        <end position="285"/>
    </location>
</feature>
<feature type="transmembrane region" description="Helical" evidence="18">
    <location>
        <begin position="306"/>
        <end position="336"/>
    </location>
</feature>
<dbReference type="NCBIfam" id="NF001419">
    <property type="entry name" value="PRK00293.1"/>
    <property type="match status" value="1"/>
</dbReference>
<dbReference type="InterPro" id="IPR028250">
    <property type="entry name" value="DsbDN"/>
</dbReference>
<comment type="catalytic activity">
    <reaction evidence="17 18">
        <text>[protein]-dithiol + NADP(+) = [protein]-disulfide + NADPH + H(+)</text>
        <dbReference type="Rhea" id="RHEA:18753"/>
        <dbReference type="Rhea" id="RHEA-COMP:10593"/>
        <dbReference type="Rhea" id="RHEA-COMP:10594"/>
        <dbReference type="ChEBI" id="CHEBI:15378"/>
        <dbReference type="ChEBI" id="CHEBI:29950"/>
        <dbReference type="ChEBI" id="CHEBI:50058"/>
        <dbReference type="ChEBI" id="CHEBI:57783"/>
        <dbReference type="ChEBI" id="CHEBI:58349"/>
        <dbReference type="EC" id="1.8.1.8"/>
    </reaction>
</comment>
<evidence type="ECO:0000256" key="2">
    <source>
        <dbReference type="ARBA" id="ARBA00007241"/>
    </source>
</evidence>
<keyword evidence="4 18" id="KW-1003">Cell membrane</keyword>
<feature type="signal peptide" evidence="18">
    <location>
        <begin position="1"/>
        <end position="32"/>
    </location>
</feature>
<comment type="subcellular location">
    <subcellularLocation>
        <location evidence="1 18">Cell inner membrane</location>
        <topology evidence="1 18">Multi-pass membrane protein</topology>
    </subcellularLocation>
</comment>
<name>A0A7X6DCL6_9BURK</name>
<evidence type="ECO:0000313" key="20">
    <source>
        <dbReference type="EMBL" id="NKE64651.1"/>
    </source>
</evidence>
<dbReference type="EMBL" id="VTOX01000001">
    <property type="protein sequence ID" value="NKE64651.1"/>
    <property type="molecule type" value="Genomic_DNA"/>
</dbReference>
<dbReference type="AlphaFoldDB" id="A0A7X6DCL6"/>
<feature type="transmembrane region" description="Helical" evidence="18">
    <location>
        <begin position="229"/>
        <end position="253"/>
    </location>
</feature>
<dbReference type="PANTHER" id="PTHR32234:SF0">
    <property type="entry name" value="THIOL:DISULFIDE INTERCHANGE PROTEIN DSBD"/>
    <property type="match status" value="1"/>
</dbReference>
<keyword evidence="15 18" id="KW-0676">Redox-active center</keyword>
<sequence precursor="true">MKNRSRIQEFLHACSWLLLAAWLAVAAGAARAEPTFLEPEQAFQLTVAPGSVAGEVRLEWTIAPGYYLYRDRLTVAAAGGEIVGKLVTPPGERKNDPNFGEVEVYHDRVSVAVDAASASALQVGWQGCADEGLCYPPQQQTVSLAGMTLAGAGPSSAGAPVAPVAASPAASLWSDSGITRLLGERTLWWTVPVFFLLGIAMTFTPCVLPMVPIVSSMVAGSRAGPRRAFVLTLAFVVPMALVYAGLGVAAALAGAGLQALLQNQWAILAFAGVFVALALSMFGFYELQLPAAVRDRLARAAPQGGSIAGAAGMGTLSALLVSPCMTAPLAGTLLYIAQSGNVVQGGVLLLAMGLGMGVPLLVIGTLGARFLPRPGAWMDRVKAGFGFVLLVMAVWLASRVLPPPATLLLWGAWLGTLAMALWQPAANGATGGRLALRSAAMLLGLWGGAMVVGAAAGGADPLRPLGLLVRGPAVAPVQAEEAAAIFETISDPRVLKARLDAASAAGQPALVEFSAEWCTSCKTIEREVFGDPRVREALGGVVLLRADVTASDAAQRALMREHQVMGPPTVMLFDAQGRERRAQRLVGEFPASELLARQPAGAQS</sequence>
<evidence type="ECO:0000256" key="4">
    <source>
        <dbReference type="ARBA" id="ARBA00022475"/>
    </source>
</evidence>
<keyword evidence="6 18" id="KW-0812">Transmembrane</keyword>
<dbReference type="Gene3D" id="3.40.30.10">
    <property type="entry name" value="Glutaredoxin"/>
    <property type="match status" value="1"/>
</dbReference>
<dbReference type="HAMAP" id="MF_00399">
    <property type="entry name" value="DbsD"/>
    <property type="match status" value="1"/>
</dbReference>
<dbReference type="CDD" id="cd02953">
    <property type="entry name" value="DsbDgamma"/>
    <property type="match status" value="1"/>
</dbReference>
<feature type="transmembrane region" description="Helical" evidence="18">
    <location>
        <begin position="187"/>
        <end position="208"/>
    </location>
</feature>
<evidence type="ECO:0000256" key="5">
    <source>
        <dbReference type="ARBA" id="ARBA00022519"/>
    </source>
</evidence>
<dbReference type="GO" id="GO:0045454">
    <property type="term" value="P:cell redox homeostasis"/>
    <property type="evidence" value="ECO:0007669"/>
    <property type="project" value="TreeGrafter"/>
</dbReference>
<evidence type="ECO:0000256" key="12">
    <source>
        <dbReference type="ARBA" id="ARBA00023027"/>
    </source>
</evidence>
<feature type="transmembrane region" description="Helical" evidence="18">
    <location>
        <begin position="348"/>
        <end position="371"/>
    </location>
</feature>
<dbReference type="GO" id="GO:0009055">
    <property type="term" value="F:electron transfer activity"/>
    <property type="evidence" value="ECO:0007669"/>
    <property type="project" value="UniProtKB-UniRule"/>
</dbReference>
<dbReference type="GO" id="GO:0017004">
    <property type="term" value="P:cytochrome complex assembly"/>
    <property type="evidence" value="ECO:0007669"/>
    <property type="project" value="UniProtKB-UniRule"/>
</dbReference>
<keyword evidence="21" id="KW-1185">Reference proteome</keyword>
<dbReference type="Pfam" id="PF13899">
    <property type="entry name" value="Thioredoxin_7"/>
    <property type="match status" value="1"/>
</dbReference>
<dbReference type="InterPro" id="IPR022910">
    <property type="entry name" value="Thiol_diS_interchange_DbsD"/>
</dbReference>
<feature type="transmembrane region" description="Helical" evidence="18">
    <location>
        <begin position="383"/>
        <end position="401"/>
    </location>
</feature>
<dbReference type="PROSITE" id="PS00194">
    <property type="entry name" value="THIOREDOXIN_1"/>
    <property type="match status" value="1"/>
</dbReference>
<keyword evidence="9 18" id="KW-0249">Electron transport</keyword>
<keyword evidence="12 18" id="KW-0520">NAD</keyword>
<evidence type="ECO:0000256" key="7">
    <source>
        <dbReference type="ARBA" id="ARBA00022729"/>
    </source>
</evidence>
<feature type="disulfide bond" description="Redox-active" evidence="18">
    <location>
        <begin position="128"/>
        <end position="134"/>
    </location>
</feature>
<comment type="caution">
    <text evidence="20">The sequence shown here is derived from an EMBL/GenBank/DDBJ whole genome shotgun (WGS) entry which is preliminary data.</text>
</comment>
<comment type="caution">
    <text evidence="18">Lacks conserved residue(s) required for the propagation of feature annotation.</text>
</comment>
<comment type="catalytic activity">
    <reaction evidence="16 18">
        <text>[protein]-dithiol + NAD(+) = [protein]-disulfide + NADH + H(+)</text>
        <dbReference type="Rhea" id="RHEA:18749"/>
        <dbReference type="Rhea" id="RHEA-COMP:10593"/>
        <dbReference type="Rhea" id="RHEA-COMP:10594"/>
        <dbReference type="ChEBI" id="CHEBI:15378"/>
        <dbReference type="ChEBI" id="CHEBI:29950"/>
        <dbReference type="ChEBI" id="CHEBI:50058"/>
        <dbReference type="ChEBI" id="CHEBI:57540"/>
        <dbReference type="ChEBI" id="CHEBI:57945"/>
        <dbReference type="EC" id="1.8.1.8"/>
    </reaction>
</comment>
<keyword evidence="11 18" id="KW-0560">Oxidoreductase</keyword>
<evidence type="ECO:0000256" key="3">
    <source>
        <dbReference type="ARBA" id="ARBA00022448"/>
    </source>
</evidence>
<keyword evidence="5 18" id="KW-0997">Cell inner membrane</keyword>
<evidence type="ECO:0000256" key="6">
    <source>
        <dbReference type="ARBA" id="ARBA00022692"/>
    </source>
</evidence>
<dbReference type="Pfam" id="PF02683">
    <property type="entry name" value="DsbD_TM"/>
    <property type="match status" value="1"/>
</dbReference>
<evidence type="ECO:0000259" key="19">
    <source>
        <dbReference type="PROSITE" id="PS51352"/>
    </source>
</evidence>
<keyword evidence="14 18" id="KW-1015">Disulfide bond</keyword>
<feature type="transmembrane region" description="Helical" evidence="18">
    <location>
        <begin position="407"/>
        <end position="426"/>
    </location>
</feature>
<keyword evidence="10 18" id="KW-1133">Transmembrane helix</keyword>
<evidence type="ECO:0000256" key="1">
    <source>
        <dbReference type="ARBA" id="ARBA00004429"/>
    </source>
</evidence>
<keyword evidence="3 18" id="KW-0813">Transport</keyword>
<evidence type="ECO:0000256" key="9">
    <source>
        <dbReference type="ARBA" id="ARBA00022982"/>
    </source>
</evidence>
<evidence type="ECO:0000256" key="15">
    <source>
        <dbReference type="ARBA" id="ARBA00023284"/>
    </source>
</evidence>
<dbReference type="InterPro" id="IPR035671">
    <property type="entry name" value="DsbD_gamma"/>
</dbReference>
<feature type="disulfide bond" description="Redox-active" evidence="18">
    <location>
        <begin position="518"/>
        <end position="521"/>
    </location>
</feature>